<dbReference type="Proteomes" id="UP001208649">
    <property type="component" value="Unassembled WGS sequence"/>
</dbReference>
<protein>
    <recommendedName>
        <fullName evidence="3">Alpha/beta hydrolase</fullName>
    </recommendedName>
</protein>
<dbReference type="PANTHER" id="PTHR35602">
    <property type="entry name" value="ESTERASE YQIA-RELATED"/>
    <property type="match status" value="1"/>
</dbReference>
<dbReference type="InterPro" id="IPR029058">
    <property type="entry name" value="AB_hydrolase_fold"/>
</dbReference>
<evidence type="ECO:0000313" key="2">
    <source>
        <dbReference type="Proteomes" id="UP001208649"/>
    </source>
</evidence>
<dbReference type="Pfam" id="PF05728">
    <property type="entry name" value="UPF0227"/>
    <property type="match status" value="1"/>
</dbReference>
<evidence type="ECO:0000313" key="1">
    <source>
        <dbReference type="EMBL" id="MCU7616618.1"/>
    </source>
</evidence>
<dbReference type="SUPFAM" id="SSF53474">
    <property type="entry name" value="alpha/beta-Hydrolases"/>
    <property type="match status" value="1"/>
</dbReference>
<comment type="caution">
    <text evidence="1">The sequence shown here is derived from an EMBL/GenBank/DDBJ whole genome shotgun (WGS) entry which is preliminary data.</text>
</comment>
<dbReference type="Gene3D" id="3.40.50.1820">
    <property type="entry name" value="alpha/beta hydrolase"/>
    <property type="match status" value="1"/>
</dbReference>
<dbReference type="RefSeq" id="WP_263002057.1">
    <property type="nucleotide sequence ID" value="NZ_JAOTEM010000001.1"/>
</dbReference>
<name>A0ABT2W319_9FLAO</name>
<keyword evidence="2" id="KW-1185">Reference proteome</keyword>
<organism evidence="1 2">
    <name type="scientific">Chryseobacterium edaphi</name>
    <dbReference type="NCBI Taxonomy" id="2976532"/>
    <lineage>
        <taxon>Bacteria</taxon>
        <taxon>Pseudomonadati</taxon>
        <taxon>Bacteroidota</taxon>
        <taxon>Flavobacteriia</taxon>
        <taxon>Flavobacteriales</taxon>
        <taxon>Weeksellaceae</taxon>
        <taxon>Chryseobacterium group</taxon>
        <taxon>Chryseobacterium</taxon>
    </lineage>
</organism>
<gene>
    <name evidence="1" type="ORF">NZ698_05365</name>
</gene>
<dbReference type="PANTHER" id="PTHR35602:SF2">
    <property type="entry name" value="UPF0227 PROTEIN YCFP"/>
    <property type="match status" value="1"/>
</dbReference>
<evidence type="ECO:0008006" key="3">
    <source>
        <dbReference type="Google" id="ProtNLM"/>
    </source>
</evidence>
<sequence length="169" mass="19856">MKIIYFPGFGGNQNSETYRKLIEKYKNSEIVIYDNINADYAFMEIQTQIQNYLSENLLLIGQSLGGFWAEHFAIKYDLNVILINPSLEPHESLKKYDLSDDNLRSFKKFKLKESSKKKTSIILSKNDTVVNPKPVLEKYKSLVDFKYVEGDHKLTEYETLFEEIEKMKF</sequence>
<reference evidence="2" key="1">
    <citation type="submission" date="2023-07" db="EMBL/GenBank/DDBJ databases">
        <title>Chryseobacterium sp. strain PBS4-4 Genome sequencing and assembly.</title>
        <authorList>
            <person name="Jung Y."/>
        </authorList>
    </citation>
    <scope>NUCLEOTIDE SEQUENCE [LARGE SCALE GENOMIC DNA]</scope>
    <source>
        <strain evidence="2">PBS4-4</strain>
    </source>
</reference>
<dbReference type="InterPro" id="IPR008886">
    <property type="entry name" value="UPF0227/Esterase_YqiA"/>
</dbReference>
<proteinExistence type="predicted"/>
<accession>A0ABT2W319</accession>
<dbReference type="EMBL" id="JAOTEM010000001">
    <property type="protein sequence ID" value="MCU7616618.1"/>
    <property type="molecule type" value="Genomic_DNA"/>
</dbReference>